<protein>
    <submittedName>
        <fullName evidence="2">Polysaccharide pyruvyl transferase family protein</fullName>
    </submittedName>
</protein>
<organism evidence="2 3">
    <name type="scientific">Anaerobutyricum soehngenii</name>
    <dbReference type="NCBI Taxonomy" id="105843"/>
    <lineage>
        <taxon>Bacteria</taxon>
        <taxon>Bacillati</taxon>
        <taxon>Bacillota</taxon>
        <taxon>Clostridia</taxon>
        <taxon>Lachnospirales</taxon>
        <taxon>Lachnospiraceae</taxon>
        <taxon>Anaerobutyricum</taxon>
    </lineage>
</organism>
<proteinExistence type="predicted"/>
<dbReference type="GO" id="GO:0016740">
    <property type="term" value="F:transferase activity"/>
    <property type="evidence" value="ECO:0007669"/>
    <property type="project" value="UniProtKB-KW"/>
</dbReference>
<dbReference type="EMBL" id="JAFIQO010000111">
    <property type="protein sequence ID" value="MBP0056797.1"/>
    <property type="molecule type" value="Genomic_DNA"/>
</dbReference>
<dbReference type="Proteomes" id="UP001315001">
    <property type="component" value="Unassembled WGS sequence"/>
</dbReference>
<feature type="domain" description="Polysaccharide pyruvyl transferase" evidence="1">
    <location>
        <begin position="14"/>
        <end position="308"/>
    </location>
</feature>
<evidence type="ECO:0000313" key="2">
    <source>
        <dbReference type="EMBL" id="MBP0056797.1"/>
    </source>
</evidence>
<evidence type="ECO:0000313" key="3">
    <source>
        <dbReference type="Proteomes" id="UP001315001"/>
    </source>
</evidence>
<keyword evidence="3" id="KW-1185">Reference proteome</keyword>
<dbReference type="RefSeq" id="WP_209293299.1">
    <property type="nucleotide sequence ID" value="NZ_JAFIQO010000111.1"/>
</dbReference>
<evidence type="ECO:0000259" key="1">
    <source>
        <dbReference type="Pfam" id="PF04230"/>
    </source>
</evidence>
<comment type="caution">
    <text evidence="2">The sequence shown here is derived from an EMBL/GenBank/DDBJ whole genome shotgun (WGS) entry which is preliminary data.</text>
</comment>
<accession>A0ABS3ZIT0</accession>
<keyword evidence="2" id="KW-0808">Transferase</keyword>
<dbReference type="InterPro" id="IPR007345">
    <property type="entry name" value="Polysacch_pyruvyl_Trfase"/>
</dbReference>
<reference evidence="2 3" key="1">
    <citation type="submission" date="2021-02" db="EMBL/GenBank/DDBJ databases">
        <title>Lactate utilizing bacteria of the human gut.</title>
        <authorList>
            <person name="Sheridan P.O."/>
        </authorList>
    </citation>
    <scope>NUCLEOTIDE SEQUENCE [LARGE SCALE GENOMIC DNA]</scope>
    <source>
        <strain evidence="2 3">HTF-83D</strain>
    </source>
</reference>
<gene>
    <name evidence="2" type="ORF">JYQ75_05195</name>
</gene>
<sequence>MKRVSVITRHAITNYGSLLQALATQKMIEKMGYECEIVNYIREDESYSKHEITLLKNKPNWYNNPIKRMAYLLLRQPESILAGKKFEKVRNDVLNLSELYVTKKELHTNPPKADIYMTGSDQVWGPVENGSYDSSYCLSFVPENLKKISYAASFGHTDMTEKLSKYFQKYLDEYNHISVREESAVEIIKKLGYEAKQVLDPTLLMNAEEWNEYVGKKINRRYVLVYQLHNNKSLGEYAKKVAKAKGIPLIRVSVSMHQINRPGKLVWAPDMGTFLSYIKNAECMITDSFHGTAFAINFNTPFVEVLPNNNTGTRNMSILKLTGLSERILRNRDDIKLANQKIDFSYANKILDNERKKSNEILKSMLDS</sequence>
<dbReference type="Pfam" id="PF04230">
    <property type="entry name" value="PS_pyruv_trans"/>
    <property type="match status" value="1"/>
</dbReference>
<name>A0ABS3ZIT0_9FIRM</name>